<keyword evidence="2" id="KW-1185">Reference proteome</keyword>
<evidence type="ECO:0000313" key="1">
    <source>
        <dbReference type="EMBL" id="KAK9124494.1"/>
    </source>
</evidence>
<reference evidence="1 2" key="1">
    <citation type="submission" date="2024-01" db="EMBL/GenBank/DDBJ databases">
        <title>Genome assemblies of Stephania.</title>
        <authorList>
            <person name="Yang L."/>
        </authorList>
    </citation>
    <scope>NUCLEOTIDE SEQUENCE [LARGE SCALE GENOMIC DNA]</scope>
    <source>
        <strain evidence="1">QJT</strain>
        <tissue evidence="1">Leaf</tissue>
    </source>
</reference>
<gene>
    <name evidence="1" type="ORF">Sjap_014096</name>
</gene>
<comment type="caution">
    <text evidence="1">The sequence shown here is derived from an EMBL/GenBank/DDBJ whole genome shotgun (WGS) entry which is preliminary data.</text>
</comment>
<proteinExistence type="predicted"/>
<sequence>MALIHGLKWYVSSKSDGEEVKWVVECKRRGELWESAREVFDAVTVYNGHFTQFGESTPSLMNHKSSLANLYPNFFLFSSCATSQIAEASRIELPYIDGERILMHCNVESTLLDLVILFGSRNFA</sequence>
<dbReference type="AlphaFoldDB" id="A0AAP0NZN1"/>
<name>A0AAP0NZN1_9MAGN</name>
<organism evidence="1 2">
    <name type="scientific">Stephania japonica</name>
    <dbReference type="NCBI Taxonomy" id="461633"/>
    <lineage>
        <taxon>Eukaryota</taxon>
        <taxon>Viridiplantae</taxon>
        <taxon>Streptophyta</taxon>
        <taxon>Embryophyta</taxon>
        <taxon>Tracheophyta</taxon>
        <taxon>Spermatophyta</taxon>
        <taxon>Magnoliopsida</taxon>
        <taxon>Ranunculales</taxon>
        <taxon>Menispermaceae</taxon>
        <taxon>Menispermoideae</taxon>
        <taxon>Cissampelideae</taxon>
        <taxon>Stephania</taxon>
    </lineage>
</organism>
<protein>
    <submittedName>
        <fullName evidence="1">Uncharacterized protein</fullName>
    </submittedName>
</protein>
<accession>A0AAP0NZN1</accession>
<dbReference type="Proteomes" id="UP001417504">
    <property type="component" value="Unassembled WGS sequence"/>
</dbReference>
<dbReference type="EMBL" id="JBBNAE010000005">
    <property type="protein sequence ID" value="KAK9124494.1"/>
    <property type="molecule type" value="Genomic_DNA"/>
</dbReference>
<evidence type="ECO:0000313" key="2">
    <source>
        <dbReference type="Proteomes" id="UP001417504"/>
    </source>
</evidence>